<name>A0AAD5JDT7_ACENE</name>
<dbReference type="PANTHER" id="PTHR47481:SF22">
    <property type="entry name" value="RETROTRANSPOSON GAG DOMAIN-CONTAINING PROTEIN"/>
    <property type="match status" value="1"/>
</dbReference>
<proteinExistence type="predicted"/>
<accession>A0AAD5JDT7</accession>
<sequence>MMQLKLQLHTLKKGTSSMTEYLMKKKSLIDALLYSGNVMSDDDKIMYVLGGLGPEYDPFVIPITSINGCYSLPEITALLLTTHESRLEQHTQSESLTVNMAANSQNFNQNRRGNGVMQQYGNGRGHVQGNTQGNVYGYNTGGRGNFQANAGRRGRGRGRGRNNNGKDLSVTFHGHFGQWSDGCNDSIT</sequence>
<dbReference type="PANTHER" id="PTHR47481">
    <property type="match status" value="1"/>
</dbReference>
<organism evidence="2 3">
    <name type="scientific">Acer negundo</name>
    <name type="common">Box elder</name>
    <dbReference type="NCBI Taxonomy" id="4023"/>
    <lineage>
        <taxon>Eukaryota</taxon>
        <taxon>Viridiplantae</taxon>
        <taxon>Streptophyta</taxon>
        <taxon>Embryophyta</taxon>
        <taxon>Tracheophyta</taxon>
        <taxon>Spermatophyta</taxon>
        <taxon>Magnoliopsida</taxon>
        <taxon>eudicotyledons</taxon>
        <taxon>Gunneridae</taxon>
        <taxon>Pentapetalae</taxon>
        <taxon>rosids</taxon>
        <taxon>malvids</taxon>
        <taxon>Sapindales</taxon>
        <taxon>Sapindaceae</taxon>
        <taxon>Hippocastanoideae</taxon>
        <taxon>Acereae</taxon>
        <taxon>Acer</taxon>
    </lineage>
</organism>
<evidence type="ECO:0008006" key="4">
    <source>
        <dbReference type="Google" id="ProtNLM"/>
    </source>
</evidence>
<feature type="region of interest" description="Disordered" evidence="1">
    <location>
        <begin position="138"/>
        <end position="169"/>
    </location>
</feature>
<reference evidence="2" key="2">
    <citation type="submission" date="2023-02" db="EMBL/GenBank/DDBJ databases">
        <authorList>
            <person name="Swenson N.G."/>
            <person name="Wegrzyn J.L."/>
            <person name="Mcevoy S.L."/>
        </authorList>
    </citation>
    <scope>NUCLEOTIDE SEQUENCE</scope>
    <source>
        <strain evidence="2">91603</strain>
        <tissue evidence="2">Leaf</tissue>
    </source>
</reference>
<dbReference type="Proteomes" id="UP001064489">
    <property type="component" value="Chromosome 1"/>
</dbReference>
<reference evidence="2" key="1">
    <citation type="journal article" date="2022" name="Plant J.">
        <title>Strategies of tolerance reflected in two North American maple genomes.</title>
        <authorList>
            <person name="McEvoy S.L."/>
            <person name="Sezen U.U."/>
            <person name="Trouern-Trend A."/>
            <person name="McMahon S.M."/>
            <person name="Schaberg P.G."/>
            <person name="Yang J."/>
            <person name="Wegrzyn J.L."/>
            <person name="Swenson N.G."/>
        </authorList>
    </citation>
    <scope>NUCLEOTIDE SEQUENCE</scope>
    <source>
        <strain evidence="2">91603</strain>
    </source>
</reference>
<evidence type="ECO:0000313" key="2">
    <source>
        <dbReference type="EMBL" id="KAI9195735.1"/>
    </source>
</evidence>
<protein>
    <recommendedName>
        <fullName evidence="4">UBN2 domain-containing protein</fullName>
    </recommendedName>
</protein>
<gene>
    <name evidence="2" type="ORF">LWI28_017622</name>
</gene>
<evidence type="ECO:0000313" key="3">
    <source>
        <dbReference type="Proteomes" id="UP001064489"/>
    </source>
</evidence>
<dbReference type="AlphaFoldDB" id="A0AAD5JDT7"/>
<keyword evidence="3" id="KW-1185">Reference proteome</keyword>
<comment type="caution">
    <text evidence="2">The sequence shown here is derived from an EMBL/GenBank/DDBJ whole genome shotgun (WGS) entry which is preliminary data.</text>
</comment>
<dbReference type="EMBL" id="JAJSOW010000003">
    <property type="protein sequence ID" value="KAI9195735.1"/>
    <property type="molecule type" value="Genomic_DNA"/>
</dbReference>
<evidence type="ECO:0000256" key="1">
    <source>
        <dbReference type="SAM" id="MobiDB-lite"/>
    </source>
</evidence>